<accession>A0ABM9PFQ3</accession>
<proteinExistence type="predicted"/>
<protein>
    <submittedName>
        <fullName evidence="1">Uncharacterized protein</fullName>
    </submittedName>
</protein>
<organism evidence="1 2">
    <name type="scientific">Tenacibaculum polynesiense</name>
    <dbReference type="NCBI Taxonomy" id="3137857"/>
    <lineage>
        <taxon>Bacteria</taxon>
        <taxon>Pseudomonadati</taxon>
        <taxon>Bacteroidota</taxon>
        <taxon>Flavobacteriia</taxon>
        <taxon>Flavobacteriales</taxon>
        <taxon>Flavobacteriaceae</taxon>
        <taxon>Tenacibaculum</taxon>
    </lineage>
</organism>
<sequence length="156" mass="18158">MKTYYYKKQLNGRGRFGGTELELVYTTETSEIVDKCKWRDFITEKSSVKETPPILNSYKKYVLEALNFIIQNHHLPKPVKLILHDIKILLVDTNPSHVLASTIIGSLDLLKIKLDKDSMKMIDEFIIINENINFPNFENLILALFRENTESLNHHP</sequence>
<evidence type="ECO:0000313" key="1">
    <source>
        <dbReference type="EMBL" id="CAL2104436.1"/>
    </source>
</evidence>
<name>A0ABM9PFQ3_9FLAO</name>
<keyword evidence="2" id="KW-1185">Reference proteome</keyword>
<dbReference type="Proteomes" id="UP001497527">
    <property type="component" value="Unassembled WGS sequence"/>
</dbReference>
<comment type="caution">
    <text evidence="1">The sequence shown here is derived from an EMBL/GenBank/DDBJ whole genome shotgun (WGS) entry which is preliminary data.</text>
</comment>
<dbReference type="RefSeq" id="WP_348718777.1">
    <property type="nucleotide sequence ID" value="NZ_CAXJIO010000016.1"/>
</dbReference>
<reference evidence="1 2" key="1">
    <citation type="submission" date="2024-05" db="EMBL/GenBank/DDBJ databases">
        <authorList>
            <person name="Duchaud E."/>
        </authorList>
    </citation>
    <scope>NUCLEOTIDE SEQUENCE [LARGE SCALE GENOMIC DNA]</scope>
    <source>
        <strain evidence="1">Ena-SAMPLE-TAB-13-05-2024-13:56:06:370-140308</strain>
    </source>
</reference>
<dbReference type="EMBL" id="CAXJIO010000016">
    <property type="protein sequence ID" value="CAL2104436.1"/>
    <property type="molecule type" value="Genomic_DNA"/>
</dbReference>
<evidence type="ECO:0000313" key="2">
    <source>
        <dbReference type="Proteomes" id="UP001497527"/>
    </source>
</evidence>
<gene>
    <name evidence="1" type="ORF">T190423A01A_70129</name>
</gene>